<feature type="domain" description="Bacterial type II secretion system protein E" evidence="2">
    <location>
        <begin position="86"/>
        <end position="267"/>
    </location>
</feature>
<dbReference type="Gene3D" id="3.30.450.370">
    <property type="match status" value="1"/>
</dbReference>
<name>A0A6J6C601_9ZZZZ</name>
<comment type="similarity">
    <text evidence="1">Belongs to the GSP E family.</text>
</comment>
<dbReference type="Pfam" id="PF00437">
    <property type="entry name" value="T2SSE"/>
    <property type="match status" value="1"/>
</dbReference>
<sequence>MTIPNWLAPLISIPGVKDVLLFGGHCLVDCGGALQPIKSPFSDSQELEKELRQLAFENGARLDIASPMLDLSIDNLRLHMLLPHGVSNQASLSVRVHSDEFINLNKLVAEKMLSEEQAEFLANAVLGKKTIVISGATSSGKTTLLRALLAESKERIITIEQVPELFLPFPAISLIARENNQEGVGKVTLTQLVTQSLRMRPDRVVVGEVRKEEFLAFLQAVSNGHPGSLTTLHATSLDQIPQRLLILGLLSGISAELTTQFVSSSIDFFIQLERNPTRHVSAIASVQLVSGHMQMERI</sequence>
<dbReference type="EMBL" id="CAEZST010000008">
    <property type="protein sequence ID" value="CAB4546049.1"/>
    <property type="molecule type" value="Genomic_DNA"/>
</dbReference>
<gene>
    <name evidence="3" type="ORF">UFOPK1503_00644</name>
</gene>
<dbReference type="CDD" id="cd01130">
    <property type="entry name" value="VirB11-like_ATPase"/>
    <property type="match status" value="1"/>
</dbReference>
<dbReference type="GO" id="GO:0016887">
    <property type="term" value="F:ATP hydrolysis activity"/>
    <property type="evidence" value="ECO:0007669"/>
    <property type="project" value="InterPro"/>
</dbReference>
<dbReference type="Gene3D" id="3.40.50.300">
    <property type="entry name" value="P-loop containing nucleotide triphosphate hydrolases"/>
    <property type="match status" value="1"/>
</dbReference>
<evidence type="ECO:0000256" key="1">
    <source>
        <dbReference type="ARBA" id="ARBA00006611"/>
    </source>
</evidence>
<dbReference type="InterPro" id="IPR050921">
    <property type="entry name" value="T4SS_GSP_E_ATPase"/>
</dbReference>
<dbReference type="PANTHER" id="PTHR30486">
    <property type="entry name" value="TWITCHING MOTILITY PROTEIN PILT"/>
    <property type="match status" value="1"/>
</dbReference>
<reference evidence="3" key="1">
    <citation type="submission" date="2020-05" db="EMBL/GenBank/DDBJ databases">
        <authorList>
            <person name="Chiriac C."/>
            <person name="Salcher M."/>
            <person name="Ghai R."/>
            <person name="Kavagutti S V."/>
        </authorList>
    </citation>
    <scope>NUCLEOTIDE SEQUENCE</scope>
</reference>
<dbReference type="PANTHER" id="PTHR30486:SF6">
    <property type="entry name" value="TYPE IV PILUS RETRACTATION ATPASE PILT"/>
    <property type="match status" value="1"/>
</dbReference>
<proteinExistence type="inferred from homology"/>
<dbReference type="SUPFAM" id="SSF52540">
    <property type="entry name" value="P-loop containing nucleoside triphosphate hydrolases"/>
    <property type="match status" value="1"/>
</dbReference>
<dbReference type="InterPro" id="IPR001482">
    <property type="entry name" value="T2SS/T4SS_dom"/>
</dbReference>
<dbReference type="AlphaFoldDB" id="A0A6J6C601"/>
<dbReference type="InterPro" id="IPR027417">
    <property type="entry name" value="P-loop_NTPase"/>
</dbReference>
<protein>
    <submittedName>
        <fullName evidence="3">Unannotated protein</fullName>
    </submittedName>
</protein>
<organism evidence="3">
    <name type="scientific">freshwater metagenome</name>
    <dbReference type="NCBI Taxonomy" id="449393"/>
    <lineage>
        <taxon>unclassified sequences</taxon>
        <taxon>metagenomes</taxon>
        <taxon>ecological metagenomes</taxon>
    </lineage>
</organism>
<accession>A0A6J6C601</accession>
<evidence type="ECO:0000313" key="3">
    <source>
        <dbReference type="EMBL" id="CAB4546049.1"/>
    </source>
</evidence>
<evidence type="ECO:0000259" key="2">
    <source>
        <dbReference type="Pfam" id="PF00437"/>
    </source>
</evidence>